<feature type="non-terminal residue" evidence="1">
    <location>
        <position position="1"/>
    </location>
</feature>
<name>A0AAV7TK44_PLEWA</name>
<dbReference type="EMBL" id="JANPWB010000006">
    <property type="protein sequence ID" value="KAJ1176937.1"/>
    <property type="molecule type" value="Genomic_DNA"/>
</dbReference>
<dbReference type="Proteomes" id="UP001066276">
    <property type="component" value="Chromosome 3_2"/>
</dbReference>
<evidence type="ECO:0000313" key="1">
    <source>
        <dbReference type="EMBL" id="KAJ1176937.1"/>
    </source>
</evidence>
<reference evidence="1" key="1">
    <citation type="journal article" date="2022" name="bioRxiv">
        <title>Sequencing and chromosome-scale assembly of the giantPleurodeles waltlgenome.</title>
        <authorList>
            <person name="Brown T."/>
            <person name="Elewa A."/>
            <person name="Iarovenko S."/>
            <person name="Subramanian E."/>
            <person name="Araus A.J."/>
            <person name="Petzold A."/>
            <person name="Susuki M."/>
            <person name="Suzuki K.-i.T."/>
            <person name="Hayashi T."/>
            <person name="Toyoda A."/>
            <person name="Oliveira C."/>
            <person name="Osipova E."/>
            <person name="Leigh N.D."/>
            <person name="Simon A."/>
            <person name="Yun M.H."/>
        </authorList>
    </citation>
    <scope>NUCLEOTIDE SEQUENCE</scope>
    <source>
        <strain evidence="1">20211129_DDA</strain>
        <tissue evidence="1">Liver</tissue>
    </source>
</reference>
<gene>
    <name evidence="1" type="ORF">NDU88_002204</name>
</gene>
<dbReference type="AlphaFoldDB" id="A0AAV7TK44"/>
<evidence type="ECO:0000313" key="2">
    <source>
        <dbReference type="Proteomes" id="UP001066276"/>
    </source>
</evidence>
<sequence length="50" mass="5797">FQLSHHVAGELVLTSVQHMYVKWLPCTLTRSKNRQRHSKNISADMPTHVI</sequence>
<protein>
    <submittedName>
        <fullName evidence="1">Uncharacterized protein</fullName>
    </submittedName>
</protein>
<organism evidence="1 2">
    <name type="scientific">Pleurodeles waltl</name>
    <name type="common">Iberian ribbed newt</name>
    <dbReference type="NCBI Taxonomy" id="8319"/>
    <lineage>
        <taxon>Eukaryota</taxon>
        <taxon>Metazoa</taxon>
        <taxon>Chordata</taxon>
        <taxon>Craniata</taxon>
        <taxon>Vertebrata</taxon>
        <taxon>Euteleostomi</taxon>
        <taxon>Amphibia</taxon>
        <taxon>Batrachia</taxon>
        <taxon>Caudata</taxon>
        <taxon>Salamandroidea</taxon>
        <taxon>Salamandridae</taxon>
        <taxon>Pleurodelinae</taxon>
        <taxon>Pleurodeles</taxon>
    </lineage>
</organism>
<comment type="caution">
    <text evidence="1">The sequence shown here is derived from an EMBL/GenBank/DDBJ whole genome shotgun (WGS) entry which is preliminary data.</text>
</comment>
<keyword evidence="2" id="KW-1185">Reference proteome</keyword>
<proteinExistence type="predicted"/>
<accession>A0AAV7TK44</accession>